<proteinExistence type="predicted"/>
<gene>
    <name evidence="1" type="ORF">DPMN_111160</name>
</gene>
<protein>
    <submittedName>
        <fullName evidence="1">Uncharacterized protein</fullName>
    </submittedName>
</protein>
<name>A0A9D4KE03_DREPO</name>
<sequence length="91" mass="9925">MSQLGLTWVTSGVLGDLGYLGCLTPIATSLQCLPSALRKGDNQCPPSAFMQGRQTVSVSPLRYARETINVPPLRLCKEDNRSVLYKRQSVA</sequence>
<comment type="caution">
    <text evidence="1">The sequence shown here is derived from an EMBL/GenBank/DDBJ whole genome shotgun (WGS) entry which is preliminary data.</text>
</comment>
<evidence type="ECO:0000313" key="1">
    <source>
        <dbReference type="EMBL" id="KAH3837759.1"/>
    </source>
</evidence>
<dbReference type="EMBL" id="JAIWYP010000004">
    <property type="protein sequence ID" value="KAH3837759.1"/>
    <property type="molecule type" value="Genomic_DNA"/>
</dbReference>
<keyword evidence="2" id="KW-1185">Reference proteome</keyword>
<reference evidence="1" key="2">
    <citation type="submission" date="2020-11" db="EMBL/GenBank/DDBJ databases">
        <authorList>
            <person name="McCartney M.A."/>
            <person name="Auch B."/>
            <person name="Kono T."/>
            <person name="Mallez S."/>
            <person name="Becker A."/>
            <person name="Gohl D.M."/>
            <person name="Silverstein K.A.T."/>
            <person name="Koren S."/>
            <person name="Bechman K.B."/>
            <person name="Herman A."/>
            <person name="Abrahante J.E."/>
            <person name="Garbe J."/>
        </authorList>
    </citation>
    <scope>NUCLEOTIDE SEQUENCE</scope>
    <source>
        <strain evidence="1">Duluth1</strain>
        <tissue evidence="1">Whole animal</tissue>
    </source>
</reference>
<reference evidence="1" key="1">
    <citation type="journal article" date="2019" name="bioRxiv">
        <title>The Genome of the Zebra Mussel, Dreissena polymorpha: A Resource for Invasive Species Research.</title>
        <authorList>
            <person name="McCartney M.A."/>
            <person name="Auch B."/>
            <person name="Kono T."/>
            <person name="Mallez S."/>
            <person name="Zhang Y."/>
            <person name="Obille A."/>
            <person name="Becker A."/>
            <person name="Abrahante J.E."/>
            <person name="Garbe J."/>
            <person name="Badalamenti J.P."/>
            <person name="Herman A."/>
            <person name="Mangelson H."/>
            <person name="Liachko I."/>
            <person name="Sullivan S."/>
            <person name="Sone E.D."/>
            <person name="Koren S."/>
            <person name="Silverstein K.A.T."/>
            <person name="Beckman K.B."/>
            <person name="Gohl D.M."/>
        </authorList>
    </citation>
    <scope>NUCLEOTIDE SEQUENCE</scope>
    <source>
        <strain evidence="1">Duluth1</strain>
        <tissue evidence="1">Whole animal</tissue>
    </source>
</reference>
<dbReference type="AlphaFoldDB" id="A0A9D4KE03"/>
<organism evidence="1 2">
    <name type="scientific">Dreissena polymorpha</name>
    <name type="common">Zebra mussel</name>
    <name type="synonym">Mytilus polymorpha</name>
    <dbReference type="NCBI Taxonomy" id="45954"/>
    <lineage>
        <taxon>Eukaryota</taxon>
        <taxon>Metazoa</taxon>
        <taxon>Spiralia</taxon>
        <taxon>Lophotrochozoa</taxon>
        <taxon>Mollusca</taxon>
        <taxon>Bivalvia</taxon>
        <taxon>Autobranchia</taxon>
        <taxon>Heteroconchia</taxon>
        <taxon>Euheterodonta</taxon>
        <taxon>Imparidentia</taxon>
        <taxon>Neoheterodontei</taxon>
        <taxon>Myida</taxon>
        <taxon>Dreissenoidea</taxon>
        <taxon>Dreissenidae</taxon>
        <taxon>Dreissena</taxon>
    </lineage>
</organism>
<accession>A0A9D4KE03</accession>
<dbReference type="Proteomes" id="UP000828390">
    <property type="component" value="Unassembled WGS sequence"/>
</dbReference>
<evidence type="ECO:0000313" key="2">
    <source>
        <dbReference type="Proteomes" id="UP000828390"/>
    </source>
</evidence>